<dbReference type="GO" id="GO:0016787">
    <property type="term" value="F:hydrolase activity"/>
    <property type="evidence" value="ECO:0007669"/>
    <property type="project" value="UniProtKB-KW"/>
</dbReference>
<accession>A0A1V4HU50</accession>
<proteinExistence type="predicted"/>
<dbReference type="Gene3D" id="3.40.50.1820">
    <property type="entry name" value="alpha/beta hydrolase"/>
    <property type="match status" value="1"/>
</dbReference>
<dbReference type="InterPro" id="IPR050955">
    <property type="entry name" value="Plant_Biomass_Hydrol_Est"/>
</dbReference>
<keyword evidence="1" id="KW-0732">Signal</keyword>
<keyword evidence="4" id="KW-1185">Reference proteome</keyword>
<dbReference type="Pfam" id="PF10503">
    <property type="entry name" value="Esterase_PHB"/>
    <property type="match status" value="1"/>
</dbReference>
<dbReference type="SUPFAM" id="SSF53474">
    <property type="entry name" value="alpha/beta-Hydrolases"/>
    <property type="match status" value="1"/>
</dbReference>
<dbReference type="Proteomes" id="UP000189940">
    <property type="component" value="Unassembled WGS sequence"/>
</dbReference>
<dbReference type="InterPro" id="IPR010126">
    <property type="entry name" value="Esterase_phb"/>
</dbReference>
<dbReference type="InterPro" id="IPR029058">
    <property type="entry name" value="AB_hydrolase_fold"/>
</dbReference>
<evidence type="ECO:0000313" key="3">
    <source>
        <dbReference type="EMBL" id="OPH81487.1"/>
    </source>
</evidence>
<dbReference type="NCBIfam" id="TIGR01840">
    <property type="entry name" value="esterase_phb"/>
    <property type="match status" value="1"/>
</dbReference>
<sequence>MLNLDVIRQATRLTRAGQLVEATVLLQSMLRGDSVPDAPSRREERLALDGREPLTIDANANAIQRTDSPQQSNPATAHPRMLRASLDRKIGHAGIGLRGVMKRAPLSKPDIVPDGARFIEGTYSNPAGSRAYKLFIPSRYQERPLPLVVMLHGCTQSPDDFAAGTRMNFIAEEQNCFVVYPAQPSRANPAKCWNWFRTADQQRGSGEPALIAGITRQIMESYLVDRKRVYVAGLSAGAAAAAIMGATYSDLYAAIGIHSGLACGVATDLPTALAAMKQGGPPDHKTTLGDRQPVPTIVFHGDRDMTVHPNNGGQILEQSVSTMATQKKVHRGHVPGGHTYTRTVLSDASGRKMLEHWSIHGAGHAWSGGSPAGSYTDPAGPDATREMLRFFFEHSLKAE</sequence>
<dbReference type="AlphaFoldDB" id="A0A1V4HU50"/>
<dbReference type="PANTHER" id="PTHR43037">
    <property type="entry name" value="UNNAMED PRODUCT-RELATED"/>
    <property type="match status" value="1"/>
</dbReference>
<dbReference type="EMBL" id="MWPQ01000062">
    <property type="protein sequence ID" value="OPH81487.1"/>
    <property type="molecule type" value="Genomic_DNA"/>
</dbReference>
<name>A0A1V4HU50_NITVU</name>
<dbReference type="STRING" id="29421.B2M20_17505"/>
<dbReference type="RefSeq" id="WP_079448315.1">
    <property type="nucleotide sequence ID" value="NZ_JAVDPZ010000024.1"/>
</dbReference>
<gene>
    <name evidence="3" type="ORF">B2M20_17505</name>
</gene>
<organism evidence="3 4">
    <name type="scientific">Nitrobacter vulgaris</name>
    <dbReference type="NCBI Taxonomy" id="29421"/>
    <lineage>
        <taxon>Bacteria</taxon>
        <taxon>Pseudomonadati</taxon>
        <taxon>Pseudomonadota</taxon>
        <taxon>Alphaproteobacteria</taxon>
        <taxon>Hyphomicrobiales</taxon>
        <taxon>Nitrobacteraceae</taxon>
        <taxon>Nitrobacter</taxon>
    </lineage>
</organism>
<dbReference type="GO" id="GO:0005576">
    <property type="term" value="C:extracellular region"/>
    <property type="evidence" value="ECO:0007669"/>
    <property type="project" value="InterPro"/>
</dbReference>
<reference evidence="3 4" key="1">
    <citation type="submission" date="2017-02" db="EMBL/GenBank/DDBJ databases">
        <title>Genome sequence of the nitrite-oxidizing bacterium Nitrobacter vulgaris strain Ab1.</title>
        <authorList>
            <person name="Mellbye B.L."/>
            <person name="Davis E.W."/>
            <person name="Spieck E."/>
            <person name="Chang J.H."/>
            <person name="Bottomley P.J."/>
            <person name="Sayavedra-Soto L.A."/>
        </authorList>
    </citation>
    <scope>NUCLEOTIDE SEQUENCE [LARGE SCALE GENOMIC DNA]</scope>
    <source>
        <strain evidence="3 4">Ab1</strain>
    </source>
</reference>
<evidence type="ECO:0000313" key="4">
    <source>
        <dbReference type="Proteomes" id="UP000189940"/>
    </source>
</evidence>
<dbReference type="PANTHER" id="PTHR43037:SF1">
    <property type="entry name" value="BLL1128 PROTEIN"/>
    <property type="match status" value="1"/>
</dbReference>
<evidence type="ECO:0000256" key="2">
    <source>
        <dbReference type="ARBA" id="ARBA00022801"/>
    </source>
</evidence>
<comment type="caution">
    <text evidence="3">The sequence shown here is derived from an EMBL/GenBank/DDBJ whole genome shotgun (WGS) entry which is preliminary data.</text>
</comment>
<evidence type="ECO:0000256" key="1">
    <source>
        <dbReference type="ARBA" id="ARBA00022729"/>
    </source>
</evidence>
<dbReference type="OrthoDB" id="9767239at2"/>
<keyword evidence="2" id="KW-0378">Hydrolase</keyword>
<protein>
    <submittedName>
        <fullName evidence="3">Esterase</fullName>
    </submittedName>
</protein>